<reference evidence="1" key="1">
    <citation type="submission" date="2014-11" db="EMBL/GenBank/DDBJ databases">
        <authorList>
            <person name="Amaro Gonzalez C."/>
        </authorList>
    </citation>
    <scope>NUCLEOTIDE SEQUENCE</scope>
</reference>
<reference evidence="1" key="2">
    <citation type="journal article" date="2015" name="Fish Shellfish Immunol.">
        <title>Early steps in the European eel (Anguilla anguilla)-Vibrio vulnificus interaction in the gills: Role of the RtxA13 toxin.</title>
        <authorList>
            <person name="Callol A."/>
            <person name="Pajuelo D."/>
            <person name="Ebbesson L."/>
            <person name="Teles M."/>
            <person name="MacKenzie S."/>
            <person name="Amaro C."/>
        </authorList>
    </citation>
    <scope>NUCLEOTIDE SEQUENCE</scope>
</reference>
<protein>
    <submittedName>
        <fullName evidence="1">Uncharacterized protein</fullName>
    </submittedName>
</protein>
<sequence>MCVCVLLYFNYELHSCSDRIFFKQVQYMNKALNKICHHPNYSNYPLGIHPEHNGCSNFGSGHGRILSK</sequence>
<organism evidence="1">
    <name type="scientific">Anguilla anguilla</name>
    <name type="common">European freshwater eel</name>
    <name type="synonym">Muraena anguilla</name>
    <dbReference type="NCBI Taxonomy" id="7936"/>
    <lineage>
        <taxon>Eukaryota</taxon>
        <taxon>Metazoa</taxon>
        <taxon>Chordata</taxon>
        <taxon>Craniata</taxon>
        <taxon>Vertebrata</taxon>
        <taxon>Euteleostomi</taxon>
        <taxon>Actinopterygii</taxon>
        <taxon>Neopterygii</taxon>
        <taxon>Teleostei</taxon>
        <taxon>Anguilliformes</taxon>
        <taxon>Anguillidae</taxon>
        <taxon>Anguilla</taxon>
    </lineage>
</organism>
<name>A0A0E9WQF0_ANGAN</name>
<dbReference type="EMBL" id="GBXM01016884">
    <property type="protein sequence ID" value="JAH91693.1"/>
    <property type="molecule type" value="Transcribed_RNA"/>
</dbReference>
<evidence type="ECO:0000313" key="1">
    <source>
        <dbReference type="EMBL" id="JAH91693.1"/>
    </source>
</evidence>
<dbReference type="AlphaFoldDB" id="A0A0E9WQF0"/>
<accession>A0A0E9WQF0</accession>
<proteinExistence type="predicted"/>